<dbReference type="EMBL" id="VXIV02001697">
    <property type="protein sequence ID" value="KAF6030511.1"/>
    <property type="molecule type" value="Genomic_DNA"/>
</dbReference>
<evidence type="ECO:0000256" key="5">
    <source>
        <dbReference type="ARBA" id="ARBA00022990"/>
    </source>
</evidence>
<dbReference type="CDD" id="cd00403">
    <property type="entry name" value="Ribosomal_L1"/>
    <property type="match status" value="1"/>
</dbReference>
<name>A0A7J7JXT8_BUGNE</name>
<comment type="caution">
    <text evidence="12">The sequence shown here is derived from an EMBL/GenBank/DDBJ whole genome shotgun (WGS) entry which is preliminary data.</text>
</comment>
<dbReference type="Gene3D" id="3.40.50.790">
    <property type="match status" value="1"/>
</dbReference>
<accession>A0A7J7JXT8</accession>
<proteinExistence type="inferred from homology"/>
<keyword evidence="13" id="KW-1185">Reference proteome</keyword>
<evidence type="ECO:0000256" key="3">
    <source>
        <dbReference type="ARBA" id="ARBA00022553"/>
    </source>
</evidence>
<evidence type="ECO:0000256" key="2">
    <source>
        <dbReference type="ARBA" id="ARBA00022499"/>
    </source>
</evidence>
<feature type="compositionally biased region" description="Polar residues" evidence="11">
    <location>
        <begin position="462"/>
        <end position="478"/>
    </location>
</feature>
<evidence type="ECO:0000256" key="1">
    <source>
        <dbReference type="ARBA" id="ARBA00004604"/>
    </source>
</evidence>
<evidence type="ECO:0000256" key="8">
    <source>
        <dbReference type="ARBA" id="ARBA00054167"/>
    </source>
</evidence>
<feature type="compositionally biased region" description="Basic residues" evidence="11">
    <location>
        <begin position="310"/>
        <end position="319"/>
    </location>
</feature>
<evidence type="ECO:0000256" key="10">
    <source>
        <dbReference type="ARBA" id="ARBA00070787"/>
    </source>
</evidence>
<dbReference type="SUPFAM" id="SSF56808">
    <property type="entry name" value="Ribosomal protein L1"/>
    <property type="match status" value="1"/>
</dbReference>
<keyword evidence="3" id="KW-0597">Phosphoprotein</keyword>
<gene>
    <name evidence="12" type="ORF">EB796_011180</name>
</gene>
<comment type="function">
    <text evidence="8">Regulates cellular senescence through inhibition of PTEN translation. Acts as a pro-apoptotic regulator in response to DNA damage.</text>
</comment>
<feature type="region of interest" description="Disordered" evidence="11">
    <location>
        <begin position="299"/>
        <end position="556"/>
    </location>
</feature>
<dbReference type="AlphaFoldDB" id="A0A7J7JXT8"/>
<keyword evidence="6" id="KW-0175">Coiled coil</keyword>
<keyword evidence="5" id="KW-0007">Acetylation</keyword>
<dbReference type="InterPro" id="IPR016095">
    <property type="entry name" value="Ribosomal_uL1_3-a/b-sand"/>
</dbReference>
<dbReference type="InterPro" id="IPR023674">
    <property type="entry name" value="Ribosomal_uL1-like"/>
</dbReference>
<feature type="compositionally biased region" description="Polar residues" evidence="11">
    <location>
        <begin position="542"/>
        <end position="556"/>
    </location>
</feature>
<protein>
    <recommendedName>
        <fullName evidence="10">Ribosomal L1 domain-containing protein 1</fullName>
    </recommendedName>
</protein>
<evidence type="ECO:0000313" key="12">
    <source>
        <dbReference type="EMBL" id="KAF6030511.1"/>
    </source>
</evidence>
<evidence type="ECO:0000313" key="13">
    <source>
        <dbReference type="Proteomes" id="UP000593567"/>
    </source>
</evidence>
<dbReference type="OrthoDB" id="10251727at2759"/>
<dbReference type="FunFam" id="3.40.50.790:FF:000004">
    <property type="entry name" value="Ribosomal L1 domain-containing 1-like 1"/>
    <property type="match status" value="1"/>
</dbReference>
<sequence length="556" mass="60484">MAEICDQVPDKQIIKALKVFRDLDAKKDKMSLMSSNDIRLSFSFFKLPSQASKNSKMLKIALPHPLGFEDVCLFVGDGPEAKDDRTKMDDVCQLYENKLAKLGITQVKEIIPMLKLKLEYQTYEARRALASRYDCFLADDKIMRLLPSLLGKSFFQQNKFPLQVRLRESCMERELKKALHTVTCPITYKGNSYSVVVGNLEMKDEELAQNIRSAMLKIAENGLGGPQNIQKFHLNLNNLPSLPVFVSNVDRSAVPIPMPHKQSVSKPTPKVEEVSTIDGKVKIGEDGTVSIYQKNGKVSHIIGGGQDSKKVKRLKKGAKPLKTDGRTKQRKVAKGAASPSQAKQVKTALKPADSDSPLNAESKQKKSATPKASDTVVLPKSAKKLNSNAGSPSVEVEKDAAKASKASPLAQKVTASELVEGDAEMSIKASPVLNASGVSKSTPKPKSAKKIKPTTASKLKPVSSNADANSATPKSIVTSADEVTKLSKSTPKPAKTPKSAITPKGVSSPKTEDMKQVKTALKQAASDSPLNAESKQKKSATPKASEQWWRQNQQRN</sequence>
<evidence type="ECO:0000256" key="4">
    <source>
        <dbReference type="ARBA" id="ARBA00022843"/>
    </source>
</evidence>
<reference evidence="12" key="1">
    <citation type="submission" date="2020-06" db="EMBL/GenBank/DDBJ databases">
        <title>Draft genome of Bugula neritina, a colonial animal packing powerful symbionts and potential medicines.</title>
        <authorList>
            <person name="Rayko M."/>
        </authorList>
    </citation>
    <scope>NUCLEOTIDE SEQUENCE [LARGE SCALE GENOMIC DNA]</scope>
    <source>
        <strain evidence="12">Kwan_BN1</strain>
    </source>
</reference>
<evidence type="ECO:0000256" key="6">
    <source>
        <dbReference type="ARBA" id="ARBA00023054"/>
    </source>
</evidence>
<evidence type="ECO:0000256" key="7">
    <source>
        <dbReference type="ARBA" id="ARBA00023242"/>
    </source>
</evidence>
<comment type="similarity">
    <text evidence="9">Belongs to the universal ribosomal protein uL1 family. Highly divergent.</text>
</comment>
<dbReference type="Pfam" id="PF00687">
    <property type="entry name" value="Ribosomal_L1"/>
    <property type="match status" value="1"/>
</dbReference>
<evidence type="ECO:0000256" key="9">
    <source>
        <dbReference type="ARBA" id="ARBA00061550"/>
    </source>
</evidence>
<dbReference type="InterPro" id="IPR028364">
    <property type="entry name" value="Ribosomal_uL1/biogenesis"/>
</dbReference>
<keyword evidence="4" id="KW-0832">Ubl conjugation</keyword>
<keyword evidence="2" id="KW-1017">Isopeptide bond</keyword>
<organism evidence="12 13">
    <name type="scientific">Bugula neritina</name>
    <name type="common">Brown bryozoan</name>
    <name type="synonym">Sertularia neritina</name>
    <dbReference type="NCBI Taxonomy" id="10212"/>
    <lineage>
        <taxon>Eukaryota</taxon>
        <taxon>Metazoa</taxon>
        <taxon>Spiralia</taxon>
        <taxon>Lophotrochozoa</taxon>
        <taxon>Bryozoa</taxon>
        <taxon>Gymnolaemata</taxon>
        <taxon>Cheilostomatida</taxon>
        <taxon>Flustrina</taxon>
        <taxon>Buguloidea</taxon>
        <taxon>Bugulidae</taxon>
        <taxon>Bugula</taxon>
    </lineage>
</organism>
<dbReference type="Proteomes" id="UP000593567">
    <property type="component" value="Unassembled WGS sequence"/>
</dbReference>
<comment type="subcellular location">
    <subcellularLocation>
        <location evidence="1">Nucleus</location>
        <location evidence="1">Nucleolus</location>
    </subcellularLocation>
</comment>
<keyword evidence="7" id="KW-0539">Nucleus</keyword>
<evidence type="ECO:0000256" key="11">
    <source>
        <dbReference type="SAM" id="MobiDB-lite"/>
    </source>
</evidence>
<dbReference type="GO" id="GO:0005730">
    <property type="term" value="C:nucleolus"/>
    <property type="evidence" value="ECO:0007669"/>
    <property type="project" value="UniProtKB-SubCell"/>
</dbReference>
<feature type="compositionally biased region" description="Low complexity" evidence="11">
    <location>
        <begin position="486"/>
        <end position="504"/>
    </location>
</feature>